<keyword evidence="2" id="KW-0472">Membrane</keyword>
<evidence type="ECO:0000256" key="2">
    <source>
        <dbReference type="SAM" id="Phobius"/>
    </source>
</evidence>
<accession>A0A158IIB7</accession>
<name>A0A158IIB7_9BURK</name>
<evidence type="ECO:0000313" key="4">
    <source>
        <dbReference type="Proteomes" id="UP000054977"/>
    </source>
</evidence>
<keyword evidence="2" id="KW-1133">Transmembrane helix</keyword>
<gene>
    <name evidence="3" type="ORF">AWB65_04871</name>
</gene>
<evidence type="ECO:0000313" key="3">
    <source>
        <dbReference type="EMBL" id="SAL56294.1"/>
    </source>
</evidence>
<comment type="caution">
    <text evidence="3">The sequence shown here is derived from an EMBL/GenBank/DDBJ whole genome shotgun (WGS) entry which is preliminary data.</text>
</comment>
<proteinExistence type="predicted"/>
<feature type="region of interest" description="Disordered" evidence="1">
    <location>
        <begin position="1"/>
        <end position="21"/>
    </location>
</feature>
<dbReference type="AlphaFoldDB" id="A0A158IIB7"/>
<keyword evidence="4" id="KW-1185">Reference proteome</keyword>
<dbReference type="Proteomes" id="UP000054977">
    <property type="component" value="Unassembled WGS sequence"/>
</dbReference>
<organism evidence="3 4">
    <name type="scientific">Caballeronia humi</name>
    <dbReference type="NCBI Taxonomy" id="326474"/>
    <lineage>
        <taxon>Bacteria</taxon>
        <taxon>Pseudomonadati</taxon>
        <taxon>Pseudomonadota</taxon>
        <taxon>Betaproteobacteria</taxon>
        <taxon>Burkholderiales</taxon>
        <taxon>Burkholderiaceae</taxon>
        <taxon>Caballeronia</taxon>
    </lineage>
</organism>
<protein>
    <submittedName>
        <fullName evidence="3">Uncharacterized protein</fullName>
    </submittedName>
</protein>
<dbReference type="EMBL" id="FCNW02000034">
    <property type="protein sequence ID" value="SAL56294.1"/>
    <property type="molecule type" value="Genomic_DNA"/>
</dbReference>
<feature type="transmembrane region" description="Helical" evidence="2">
    <location>
        <begin position="32"/>
        <end position="51"/>
    </location>
</feature>
<keyword evidence="2" id="KW-0812">Transmembrane</keyword>
<evidence type="ECO:0000256" key="1">
    <source>
        <dbReference type="SAM" id="MobiDB-lite"/>
    </source>
</evidence>
<dbReference type="STRING" id="326474.AWB65_04871"/>
<reference evidence="3" key="1">
    <citation type="submission" date="2016-01" db="EMBL/GenBank/DDBJ databases">
        <authorList>
            <person name="Peeters C."/>
        </authorList>
    </citation>
    <scope>NUCLEOTIDE SEQUENCE [LARGE SCALE GENOMIC DNA]</scope>
    <source>
        <strain evidence="3">LMG 22934</strain>
    </source>
</reference>
<sequence length="59" mass="6560">MPHWGEWAHPATGVSTIYGPTPRESSQKVLDLLNGCNTMLLLGFLAFQACVETLNRVMR</sequence>